<evidence type="ECO:0000256" key="1">
    <source>
        <dbReference type="ARBA" id="ARBA00005446"/>
    </source>
</evidence>
<dbReference type="KEGG" id="psq:PUNSTDRAFT_48009"/>
<dbReference type="Pfam" id="PF12013">
    <property type="entry name" value="OrsD"/>
    <property type="match status" value="1"/>
</dbReference>
<dbReference type="GO" id="GO:0009378">
    <property type="term" value="F:four-way junction helicase activity"/>
    <property type="evidence" value="ECO:0007669"/>
    <property type="project" value="TreeGrafter"/>
</dbReference>
<dbReference type="Gene3D" id="3.40.50.300">
    <property type="entry name" value="P-loop containing nucleotide triphosphate hydrolases"/>
    <property type="match status" value="2"/>
</dbReference>
<feature type="region of interest" description="Disordered" evidence="6">
    <location>
        <begin position="1"/>
        <end position="145"/>
    </location>
</feature>
<dbReference type="Pfam" id="PF00271">
    <property type="entry name" value="Helicase_C"/>
    <property type="match status" value="1"/>
</dbReference>
<dbReference type="SMART" id="SM00355">
    <property type="entry name" value="ZnF_C2H2"/>
    <property type="match status" value="3"/>
</dbReference>
<feature type="region of interest" description="Disordered" evidence="6">
    <location>
        <begin position="555"/>
        <end position="593"/>
    </location>
</feature>
<accession>R7S2Q6</accession>
<feature type="domain" description="Helicase ATP-binding" evidence="7">
    <location>
        <begin position="2093"/>
        <end position="2253"/>
    </location>
</feature>
<dbReference type="HOGENOM" id="CLU_227371_0_0_1"/>
<dbReference type="Proteomes" id="UP000054196">
    <property type="component" value="Unassembled WGS sequence"/>
</dbReference>
<protein>
    <recommendedName>
        <fullName evidence="5">DNA 3'-5' helicase</fullName>
        <ecNumber evidence="5">5.6.2.4</ecNumber>
    </recommendedName>
</protein>
<dbReference type="SMART" id="SM00490">
    <property type="entry name" value="HELICc"/>
    <property type="match status" value="1"/>
</dbReference>
<dbReference type="PROSITE" id="PS51192">
    <property type="entry name" value="HELICASE_ATP_BIND_1"/>
    <property type="match status" value="1"/>
</dbReference>
<feature type="compositionally biased region" description="Polar residues" evidence="6">
    <location>
        <begin position="2033"/>
        <end position="2053"/>
    </location>
</feature>
<feature type="domain" description="Helicase C-terminal" evidence="8">
    <location>
        <begin position="2286"/>
        <end position="2446"/>
    </location>
</feature>
<keyword evidence="2" id="KW-0547">Nucleotide-binding</keyword>
<feature type="region of interest" description="Disordered" evidence="6">
    <location>
        <begin position="331"/>
        <end position="397"/>
    </location>
</feature>
<dbReference type="InterPro" id="IPR022698">
    <property type="entry name" value="OrsD"/>
</dbReference>
<dbReference type="PANTHER" id="PTHR13710:SF154">
    <property type="entry name" value="RECQ HELICASE, PUTATIVE (AFU_ORTHOLOGUE AFUA_6G14720)-RELATED"/>
    <property type="match status" value="1"/>
</dbReference>
<feature type="compositionally biased region" description="Polar residues" evidence="6">
    <location>
        <begin position="342"/>
        <end position="363"/>
    </location>
</feature>
<feature type="region of interest" description="Disordered" evidence="6">
    <location>
        <begin position="752"/>
        <end position="802"/>
    </location>
</feature>
<feature type="region of interest" description="Disordered" evidence="6">
    <location>
        <begin position="874"/>
        <end position="965"/>
    </location>
</feature>
<dbReference type="EMBL" id="JH687561">
    <property type="protein sequence ID" value="EIN03531.1"/>
    <property type="molecule type" value="Genomic_DNA"/>
</dbReference>
<gene>
    <name evidence="9" type="ORF">PUNSTDRAFT_48009</name>
</gene>
<proteinExistence type="inferred from homology"/>
<evidence type="ECO:0000256" key="2">
    <source>
        <dbReference type="ARBA" id="ARBA00022741"/>
    </source>
</evidence>
<comment type="catalytic activity">
    <reaction evidence="4">
        <text>Couples ATP hydrolysis with the unwinding of duplex DNA by translocating in the 3'-5' direction.</text>
        <dbReference type="EC" id="5.6.2.4"/>
    </reaction>
</comment>
<dbReference type="InterPro" id="IPR014001">
    <property type="entry name" value="Helicase_ATP-bd"/>
</dbReference>
<name>R7S2Q6_PUNST</name>
<dbReference type="PANTHER" id="PTHR13710">
    <property type="entry name" value="DNA HELICASE RECQ FAMILY MEMBER"/>
    <property type="match status" value="1"/>
</dbReference>
<sequence>MVYTAPTANLEEPAAPVRQGHRRTRSSGHPTFPSGSFSPSSSPGPFGSLGVLPRRKTTGKKAFFLNDDSREEQDDPMIAAPSPVPAHAHLGLHTNTTALSPFPSGGSPRIRFPRASSSGPPSPSVMPSSPRPQIQRTPSSSSVPHIPDELMPNHHSFHLRTKSEPATPSVKSFHFVEEEDGGLEKVRVYNRRARPANLLVKTGEDTETETEAEFPFPSLARGNATVGGSDVQATWQHRIDPAIAVATAVNRIGMGKSAGYQSPCLGRRYANMRRQRSRRNRQRKRITNLNGKADTIDTTRRWRTQVSDPPASSEGRVSEPVRYAGSVRTWMANEQDPPSAKHLQSTPLLSRRSYNTIRSIGQRRQTRASPHLQGSLASQGSVADHARKRKNKNLDFRTPNTLSAPRCIFCFYILRHNALSSTALGRYAQRLTDFRTSKSLLSMSDIPPHDADMAHLTDTGRVAPGQDSTQEVGLQFGHYATPPTAPMQWSHPGPQHATFYYPISPFTPVHHQPQSPLEDPFWAPGFNPLPSQSDPFIGTPSQPCEYIPMKSQEYSMEYGPTSSPSPLGSYPSQGTGGTPTPTQVAQPSPHAGTPVEAYAQQKHMFARGESFAFTESDRSNGATAAAVDDGKGKKRARSGSEATATDEAGSKTQKRKTKAATPSEKRCTGCGECFETGKQLTSHMRKCATDIDLTFKGNVKVRFARAHDTAYICYCDSHPHGHPFRNNEAFRSHVRLPGGGARPWDPEGVFAKLPRSDQAGSDRTRTVVLNASDEASRPSTTPLPDSTATAHDPPSGIEPRKGARHAVPLAKAPGASAVRAAPSIRGVTASTSSEKTNTVPRGLRARAVVDKHEGGQLDQTRWLARRLGLGTVRASPSIRASPQLTSPQQVPAAPQPDPTVEAEGAGAQIRAGQQPSPGDRVDSDQYESAVQSEETAHPAGPLGTDTGTEEPAGGESHPTEYTTEGQLRRSALLDSANLVINEPLRLLVCTSCKCCVGTIDAVQHVRKHLPNHGSQAWQRLEAHLARTIVAHPYLLERLPDPRTLDWKGPFQCLQTSEAFVCKYEGCEFFTTNYQTQLRRHYAKDHADCAEPPRQNDDRTAQMRFVQHVQALVPNDPQSRIYVSGPFVGDRSVPSTEAKYRSVREEMQDMNTVVLGESPKSIPFWLSALKWPEHVVGYNTCDLCALVDVGSDKTDPLAGMHDLVHRYLRKCEQLVADSPPIVLQLLATADAHAELEHRPFKVLQQRDTLRKYSRTVAALLLMILRLDPSDLTAYSIPGCDPGAEPFVSLRRALSPETDGDDQNVASEDELMALVHRTFGEIFLRSWDHLETADNAIPHPVMRCVVLLSIRSNGQFKEAVHVTPLMAHMQYAIRLCALREIYRTAEGRSARDLEEAALAIRLFYTNGGRSAFGVMKSQGHLINEVAMSSDGEVNVIWKDPVNFTSLVYKGYEVTLQHLHDIFRDLQAEAMASKRKVSRGLAVHVDISDVKDDMTNRALRYSFLSDHRNEALHSKTRFFDAIVGDATARNWFFVNPDEPDMSRLQVDVAHGFEWLRCLAELEKTLTMLSVDLSGPPPRLTELVFLEHLNGPYADSIRGLRFFGKYLTITTQYRKQGHSTAYEKAVPRPLDAFTADLLLQVIAVYRPFAAWLMQKLRPEDENAGSGYQRLIFCDMHGKAFDPEAVSVAMMAHSKKVCGVPLGINARRHVFKAYRRDLLAIHDVAPEIEVQINLEHMDAVGMGHSDSVDRRLYARSNTSDGQYSGHMLQAMFERAAQWQVLMRVVPAGVLLPHEECTGDKFESLLGAGLFKECAKKKDESDKKLQDAVRIAVREELRATSPYGTARDAPLPDAILSAIRAEITSAMEAVLRSVAAPGRASEATSPAAIRGAAPLEGNEPQAPAEAAIAIRGQVRPEHVAGPGPTPDAAFPSTPISTRRPVASAPARHSKAAPKVDSNGPNQPSATPAGGAPRPSSSDRPSASGPNDASSKTRPKPRPVKPIAIAAPQPWPSSLPPSTPGYGHPDDESVSDGDPGSPRLQASDSEIEDFSTQQSLSTVRSQKRAERKIYHWKPLVTKHMRRLYGEGCTYRSYGQCEAIYETLIQRNDLQVVLPTGAGKTTPVIIAGLVDNSTTVLVVPLKVLLDEAGRKLERAGVCHHIWRAGTIPPPTRVVVVSYDRIGSEDWRSAITEHHISTPYPVTRFVLDEAHVRLTQCEFRSDIMENMWKVRMFGAQVIALTATLPPLAEDHLADLLLQQNPIVIREPTVRPNHKYIMKRPVEGTQMPARIRRTIVVQQCLDTYRDDTDRFLIFVPSHAYGETVSKYLGCDFYCSLSKQEKDLPPYARQRLEDERQQMIARFEDTPGGCLVATSALGAGYDYAHIPCVVVAYSFPCILELVQQIGRGGRDGRPCLVQFMPASDAFSGKDVNPKEDILGHNLGRNLAGTKECIRSVIASCVDIAPSRCSEVPGALRCSNCEDRNETDRSDEPVDTWTPSEYFDEEDMQIRLGDETDFRAAQRKVDERCASEALAHADMEDRILRAMRPFADCCIGCWFSHNRCVERPTVARHESILECGSVVDDPSGKDSYLEFSGRLKYEKQARTPRICWFCHVPQSSGRMGKHGNRTTCEWKDVLVPFLWHLTRRDDRGESIWKDRYRLRSLDEFVPWLMKREVAKPWASNIVRCFVETIELDYATVLEIDG</sequence>
<evidence type="ECO:0000313" key="9">
    <source>
        <dbReference type="EMBL" id="EIN03531.1"/>
    </source>
</evidence>
<evidence type="ECO:0000313" key="10">
    <source>
        <dbReference type="Proteomes" id="UP000054196"/>
    </source>
</evidence>
<evidence type="ECO:0000256" key="3">
    <source>
        <dbReference type="ARBA" id="ARBA00022840"/>
    </source>
</evidence>
<dbReference type="eggNOG" id="KOG0351">
    <property type="taxonomic scope" value="Eukaryota"/>
</dbReference>
<dbReference type="RefSeq" id="XP_007389188.1">
    <property type="nucleotide sequence ID" value="XM_007389126.1"/>
</dbReference>
<feature type="compositionally biased region" description="Low complexity" evidence="6">
    <location>
        <begin position="27"/>
        <end position="50"/>
    </location>
</feature>
<dbReference type="GO" id="GO:0003676">
    <property type="term" value="F:nucleic acid binding"/>
    <property type="evidence" value="ECO:0007669"/>
    <property type="project" value="InterPro"/>
</dbReference>
<dbReference type="SUPFAM" id="SSF52540">
    <property type="entry name" value="P-loop containing nucleoside triphosphate hydrolases"/>
    <property type="match status" value="1"/>
</dbReference>
<feature type="compositionally biased region" description="Polar residues" evidence="6">
    <location>
        <begin position="134"/>
        <end position="143"/>
    </location>
</feature>
<dbReference type="InterPro" id="IPR027417">
    <property type="entry name" value="P-loop_NTPase"/>
</dbReference>
<comment type="similarity">
    <text evidence="1">Belongs to the helicase family. RecQ subfamily.</text>
</comment>
<dbReference type="Pfam" id="PF00270">
    <property type="entry name" value="DEAD"/>
    <property type="match status" value="1"/>
</dbReference>
<reference evidence="10" key="1">
    <citation type="journal article" date="2012" name="Science">
        <title>The Paleozoic origin of enzymatic lignin decomposition reconstructed from 31 fungal genomes.</title>
        <authorList>
            <person name="Floudas D."/>
            <person name="Binder M."/>
            <person name="Riley R."/>
            <person name="Barry K."/>
            <person name="Blanchette R.A."/>
            <person name="Henrissat B."/>
            <person name="Martinez A.T."/>
            <person name="Otillar R."/>
            <person name="Spatafora J.W."/>
            <person name="Yadav J.S."/>
            <person name="Aerts A."/>
            <person name="Benoit I."/>
            <person name="Boyd A."/>
            <person name="Carlson A."/>
            <person name="Copeland A."/>
            <person name="Coutinho P.M."/>
            <person name="de Vries R.P."/>
            <person name="Ferreira P."/>
            <person name="Findley K."/>
            <person name="Foster B."/>
            <person name="Gaskell J."/>
            <person name="Glotzer D."/>
            <person name="Gorecki P."/>
            <person name="Heitman J."/>
            <person name="Hesse C."/>
            <person name="Hori C."/>
            <person name="Igarashi K."/>
            <person name="Jurgens J.A."/>
            <person name="Kallen N."/>
            <person name="Kersten P."/>
            <person name="Kohler A."/>
            <person name="Kuees U."/>
            <person name="Kumar T.K.A."/>
            <person name="Kuo A."/>
            <person name="LaButti K."/>
            <person name="Larrondo L.F."/>
            <person name="Lindquist E."/>
            <person name="Ling A."/>
            <person name="Lombard V."/>
            <person name="Lucas S."/>
            <person name="Lundell T."/>
            <person name="Martin R."/>
            <person name="McLaughlin D.J."/>
            <person name="Morgenstern I."/>
            <person name="Morin E."/>
            <person name="Murat C."/>
            <person name="Nagy L.G."/>
            <person name="Nolan M."/>
            <person name="Ohm R.A."/>
            <person name="Patyshakuliyeva A."/>
            <person name="Rokas A."/>
            <person name="Ruiz-Duenas F.J."/>
            <person name="Sabat G."/>
            <person name="Salamov A."/>
            <person name="Samejima M."/>
            <person name="Schmutz J."/>
            <person name="Slot J.C."/>
            <person name="St John F."/>
            <person name="Stenlid J."/>
            <person name="Sun H."/>
            <person name="Sun S."/>
            <person name="Syed K."/>
            <person name="Tsang A."/>
            <person name="Wiebenga A."/>
            <person name="Young D."/>
            <person name="Pisabarro A."/>
            <person name="Eastwood D.C."/>
            <person name="Martin F."/>
            <person name="Cullen D."/>
            <person name="Grigoriev I.V."/>
            <person name="Hibbett D.S."/>
        </authorList>
    </citation>
    <scope>NUCLEOTIDE SEQUENCE [LARGE SCALE GENOMIC DNA]</scope>
    <source>
        <strain evidence="10">HHB-11173 SS5</strain>
    </source>
</reference>
<evidence type="ECO:0000256" key="6">
    <source>
        <dbReference type="SAM" id="MobiDB-lite"/>
    </source>
</evidence>
<dbReference type="InterPro" id="IPR001650">
    <property type="entry name" value="Helicase_C-like"/>
</dbReference>
<feature type="region of interest" description="Disordered" evidence="6">
    <location>
        <begin position="1910"/>
        <end position="2053"/>
    </location>
</feature>
<dbReference type="GO" id="GO:0005694">
    <property type="term" value="C:chromosome"/>
    <property type="evidence" value="ECO:0007669"/>
    <property type="project" value="TreeGrafter"/>
</dbReference>
<feature type="compositionally biased region" description="Pro residues" evidence="6">
    <location>
        <begin position="2002"/>
        <end position="2012"/>
    </location>
</feature>
<evidence type="ECO:0000259" key="8">
    <source>
        <dbReference type="PROSITE" id="PS51194"/>
    </source>
</evidence>
<dbReference type="GO" id="GO:0000724">
    <property type="term" value="P:double-strand break repair via homologous recombination"/>
    <property type="evidence" value="ECO:0007669"/>
    <property type="project" value="TreeGrafter"/>
</dbReference>
<dbReference type="OrthoDB" id="3202072at2759"/>
<feature type="compositionally biased region" description="Low complexity" evidence="6">
    <location>
        <begin position="113"/>
        <end position="132"/>
    </location>
</feature>
<feature type="compositionally biased region" description="Low complexity" evidence="6">
    <location>
        <begin position="568"/>
        <end position="583"/>
    </location>
</feature>
<evidence type="ECO:0000256" key="5">
    <source>
        <dbReference type="ARBA" id="ARBA00034808"/>
    </source>
</evidence>
<dbReference type="SMART" id="SM00487">
    <property type="entry name" value="DEXDc"/>
    <property type="match status" value="1"/>
</dbReference>
<evidence type="ECO:0000259" key="7">
    <source>
        <dbReference type="PROSITE" id="PS51192"/>
    </source>
</evidence>
<dbReference type="GO" id="GO:0005737">
    <property type="term" value="C:cytoplasm"/>
    <property type="evidence" value="ECO:0007669"/>
    <property type="project" value="TreeGrafter"/>
</dbReference>
<feature type="region of interest" description="Disordered" evidence="6">
    <location>
        <begin position="615"/>
        <end position="666"/>
    </location>
</feature>
<dbReference type="InterPro" id="IPR011545">
    <property type="entry name" value="DEAD/DEAH_box_helicase_dom"/>
</dbReference>
<dbReference type="GO" id="GO:0043138">
    <property type="term" value="F:3'-5' DNA helicase activity"/>
    <property type="evidence" value="ECO:0007669"/>
    <property type="project" value="UniProtKB-EC"/>
</dbReference>
<keyword evidence="10" id="KW-1185">Reference proteome</keyword>
<dbReference type="InterPro" id="IPR013087">
    <property type="entry name" value="Znf_C2H2_type"/>
</dbReference>
<feature type="compositionally biased region" description="Polar residues" evidence="6">
    <location>
        <begin position="777"/>
        <end position="789"/>
    </location>
</feature>
<dbReference type="EC" id="5.6.2.4" evidence="5"/>
<dbReference type="GeneID" id="18882939"/>
<feature type="compositionally biased region" description="Low complexity" evidence="6">
    <location>
        <begin position="1963"/>
        <end position="1979"/>
    </location>
</feature>
<organism evidence="9 10">
    <name type="scientific">Punctularia strigosozonata (strain HHB-11173)</name>
    <name type="common">White-rot fungus</name>
    <dbReference type="NCBI Taxonomy" id="741275"/>
    <lineage>
        <taxon>Eukaryota</taxon>
        <taxon>Fungi</taxon>
        <taxon>Dikarya</taxon>
        <taxon>Basidiomycota</taxon>
        <taxon>Agaricomycotina</taxon>
        <taxon>Agaricomycetes</taxon>
        <taxon>Corticiales</taxon>
        <taxon>Punctulariaceae</taxon>
        <taxon>Punctularia</taxon>
    </lineage>
</organism>
<keyword evidence="3" id="KW-0067">ATP-binding</keyword>
<dbReference type="PROSITE" id="PS51194">
    <property type="entry name" value="HELICASE_CTER"/>
    <property type="match status" value="1"/>
</dbReference>
<dbReference type="GO" id="GO:0005524">
    <property type="term" value="F:ATP binding"/>
    <property type="evidence" value="ECO:0007669"/>
    <property type="project" value="UniProtKB-KW"/>
</dbReference>
<evidence type="ECO:0000256" key="4">
    <source>
        <dbReference type="ARBA" id="ARBA00034617"/>
    </source>
</evidence>
<feature type="region of interest" description="Disordered" evidence="6">
    <location>
        <begin position="301"/>
        <end position="320"/>
    </location>
</feature>